<feature type="modified residue" description="N6-(pyridoxal phosphate)lysine" evidence="6">
    <location>
        <position position="211"/>
    </location>
</feature>
<dbReference type="SUPFAM" id="SSF53383">
    <property type="entry name" value="PLP-dependent transferases"/>
    <property type="match status" value="1"/>
</dbReference>
<dbReference type="CDD" id="cd00614">
    <property type="entry name" value="CGS_like"/>
    <property type="match status" value="1"/>
</dbReference>
<evidence type="ECO:0000256" key="5">
    <source>
        <dbReference type="ARBA" id="ARBA00060553"/>
    </source>
</evidence>
<gene>
    <name evidence="8" type="ordered locus">Trad_2279</name>
</gene>
<dbReference type="Gene3D" id="3.90.1150.10">
    <property type="entry name" value="Aspartate Aminotransferase, domain 1"/>
    <property type="match status" value="1"/>
</dbReference>
<evidence type="ECO:0000256" key="2">
    <source>
        <dbReference type="ARBA" id="ARBA00009077"/>
    </source>
</evidence>
<evidence type="ECO:0000256" key="7">
    <source>
        <dbReference type="RuleBase" id="RU362118"/>
    </source>
</evidence>
<keyword evidence="3 8" id="KW-0808">Transferase</keyword>
<dbReference type="OrthoDB" id="9780685at2"/>
<reference evidence="9" key="1">
    <citation type="submission" date="2010-05" db="EMBL/GenBank/DDBJ databases">
        <title>The complete genome of Truepera radiovictris DSM 17093.</title>
        <authorList>
            <consortium name="US DOE Joint Genome Institute (JGI-PGF)"/>
            <person name="Lucas S."/>
            <person name="Copeland A."/>
            <person name="Lapidus A."/>
            <person name="Glavina del Rio T."/>
            <person name="Dalin E."/>
            <person name="Tice H."/>
            <person name="Bruce D."/>
            <person name="Goodwin L."/>
            <person name="Pitluck S."/>
            <person name="Kyrpides N."/>
            <person name="Mavromatis K."/>
            <person name="Ovchinnikova G."/>
            <person name="Munk A.C."/>
            <person name="Detter J.C."/>
            <person name="Han C."/>
            <person name="Tapia R."/>
            <person name="Land M."/>
            <person name="Hauser L."/>
            <person name="Markowitz V."/>
            <person name="Cheng J.-F."/>
            <person name="Hugenholtz P."/>
            <person name="Woyke T."/>
            <person name="Wu D."/>
            <person name="Tindall B."/>
            <person name="Pomrenke H.G."/>
            <person name="Brambilla E."/>
            <person name="Klenk H.-P."/>
            <person name="Eisen J.A."/>
        </authorList>
    </citation>
    <scope>NUCLEOTIDE SEQUENCE [LARGE SCALE GENOMIC DNA]</scope>
    <source>
        <strain evidence="9">DSM 17093 / CIP 108686 / LMG 22925 / RQ-24</strain>
    </source>
</reference>
<dbReference type="EMBL" id="CP002049">
    <property type="protein sequence ID" value="ADI15389.1"/>
    <property type="molecule type" value="Genomic_DNA"/>
</dbReference>
<sequence length="434" mass="46475">MAYRFETLQIHAGHEVDATKDATRSRAVPIYQTTAYTFDDAEHAARLFALQEFGNIYSRIMNPTNEVLEKRIAALEGGAAALAVASGHAAEFLTLTTLAEAGDNIVASPNLYGGTVNLFTVTLPRLGIEVRFVGPDDRPEDYAARIDARTKALYCESIPNPSLALPEIPAIAEVAHAHGVAMVVDNTAGMGGYLYRPILHGADLVLHSATKWINGHGTGIGGLIVDAGRFDWAGGRYGRFTEPTASYGGLRYAEAFGPLAFIVRARVEGLRDLGPAMAPQNAFYFLQGLETLSLRAERHVANTEALAAWFAEQPGVRSVNYPGLPGHPHHDYARRHFPRGVGSVFTFELEGGREAGRTFLDAVTLASRLVNLGDAKTSVTHPASTTHAQLAPEALRAAGVSAGMVRVAVGLEHVDDLKEDFAQALAACREVVAP</sequence>
<dbReference type="PANTHER" id="PTHR43797:SF2">
    <property type="entry name" value="HOMOCYSTEINE_CYSTEINE SYNTHASE"/>
    <property type="match status" value="1"/>
</dbReference>
<dbReference type="HOGENOM" id="CLU_018986_4_0_0"/>
<dbReference type="InterPro" id="IPR015424">
    <property type="entry name" value="PyrdxlP-dep_Trfase"/>
</dbReference>
<accession>D7CSG9</accession>
<dbReference type="InterPro" id="IPR015421">
    <property type="entry name" value="PyrdxlP-dep_Trfase_major"/>
</dbReference>
<dbReference type="eggNOG" id="COG2873">
    <property type="taxonomic scope" value="Bacteria"/>
</dbReference>
<dbReference type="STRING" id="649638.Trad_2279"/>
<evidence type="ECO:0000256" key="6">
    <source>
        <dbReference type="PIRSR" id="PIRSR001434-2"/>
    </source>
</evidence>
<dbReference type="GO" id="GO:0019346">
    <property type="term" value="P:transsulfuration"/>
    <property type="evidence" value="ECO:0007669"/>
    <property type="project" value="InterPro"/>
</dbReference>
<dbReference type="PROSITE" id="PS00868">
    <property type="entry name" value="CYS_MET_METAB_PP"/>
    <property type="match status" value="1"/>
</dbReference>
<dbReference type="AlphaFoldDB" id="D7CSG9"/>
<dbReference type="EC" id="2.5.1.49" evidence="8"/>
<dbReference type="InterPro" id="IPR000277">
    <property type="entry name" value="Cys/Met-Metab_PyrdxlP-dep_enz"/>
</dbReference>
<keyword evidence="4 6" id="KW-0663">Pyridoxal phosphate</keyword>
<evidence type="ECO:0000313" key="9">
    <source>
        <dbReference type="Proteomes" id="UP000000379"/>
    </source>
</evidence>
<dbReference type="GO" id="GO:0004124">
    <property type="term" value="F:cysteine synthase activity"/>
    <property type="evidence" value="ECO:0007669"/>
    <property type="project" value="TreeGrafter"/>
</dbReference>
<evidence type="ECO:0000256" key="1">
    <source>
        <dbReference type="ARBA" id="ARBA00001933"/>
    </source>
</evidence>
<dbReference type="InterPro" id="IPR054542">
    <property type="entry name" value="Cys_met_metab_PP"/>
</dbReference>
<dbReference type="RefSeq" id="WP_013178752.1">
    <property type="nucleotide sequence ID" value="NC_014221.1"/>
</dbReference>
<dbReference type="Pfam" id="PF01053">
    <property type="entry name" value="Cys_Met_Meta_PP"/>
    <property type="match status" value="1"/>
</dbReference>
<dbReference type="FunFam" id="3.40.640.10:FF:000035">
    <property type="entry name" value="O-succinylhomoserine sulfhydrylase"/>
    <property type="match status" value="1"/>
</dbReference>
<dbReference type="Proteomes" id="UP000000379">
    <property type="component" value="Chromosome"/>
</dbReference>
<dbReference type="PIRSF" id="PIRSF001434">
    <property type="entry name" value="CGS"/>
    <property type="match status" value="1"/>
</dbReference>
<proteinExistence type="inferred from homology"/>
<evidence type="ECO:0000313" key="8">
    <source>
        <dbReference type="EMBL" id="ADI15389.1"/>
    </source>
</evidence>
<dbReference type="KEGG" id="tra:Trad_2279"/>
<dbReference type="InterPro" id="IPR015422">
    <property type="entry name" value="PyrdxlP-dep_Trfase_small"/>
</dbReference>
<dbReference type="GO" id="GO:0071269">
    <property type="term" value="P:L-homocysteine biosynthetic process"/>
    <property type="evidence" value="ECO:0007669"/>
    <property type="project" value="TreeGrafter"/>
</dbReference>
<dbReference type="GO" id="GO:0030170">
    <property type="term" value="F:pyridoxal phosphate binding"/>
    <property type="evidence" value="ECO:0007669"/>
    <property type="project" value="InterPro"/>
</dbReference>
<dbReference type="NCBIfam" id="TIGR01326">
    <property type="entry name" value="OAH_OAS_sulfhy"/>
    <property type="match status" value="1"/>
</dbReference>
<evidence type="ECO:0000256" key="4">
    <source>
        <dbReference type="ARBA" id="ARBA00022898"/>
    </source>
</evidence>
<comment type="pathway">
    <text evidence="5">Amino-acid biosynthesis; L-methionine biosynthesis via de novo pathway; L-homocysteine from O-acetyl-L-homoserine: step 1/1.</text>
</comment>
<dbReference type="GO" id="GO:0006535">
    <property type="term" value="P:cysteine biosynthetic process from serine"/>
    <property type="evidence" value="ECO:0007669"/>
    <property type="project" value="TreeGrafter"/>
</dbReference>
<dbReference type="InterPro" id="IPR006235">
    <property type="entry name" value="OAc-hSer/O-AcSer_sulfhydrylase"/>
</dbReference>
<comment type="cofactor">
    <cofactor evidence="1 7">
        <name>pyridoxal 5'-phosphate</name>
        <dbReference type="ChEBI" id="CHEBI:597326"/>
    </cofactor>
</comment>
<dbReference type="Gene3D" id="3.40.640.10">
    <property type="entry name" value="Type I PLP-dependent aspartate aminotransferase-like (Major domain)"/>
    <property type="match status" value="1"/>
</dbReference>
<dbReference type="PANTHER" id="PTHR43797">
    <property type="entry name" value="HOMOCYSTEINE/CYSTEINE SYNTHASE"/>
    <property type="match status" value="1"/>
</dbReference>
<protein>
    <submittedName>
        <fullName evidence="8">O-acetylhomoserine/O-acetylserine sulfhydrylase</fullName>
        <ecNumber evidence="8">2.5.1.49</ecNumber>
    </submittedName>
</protein>
<reference evidence="8 9" key="2">
    <citation type="journal article" date="2011" name="Stand. Genomic Sci.">
        <title>Complete genome sequence of Truepera radiovictrix type strain (RQ-24).</title>
        <authorList>
            <person name="Ivanova N."/>
            <person name="Rohde C."/>
            <person name="Munk C."/>
            <person name="Nolan M."/>
            <person name="Lucas S."/>
            <person name="Del Rio T.G."/>
            <person name="Tice H."/>
            <person name="Deshpande S."/>
            <person name="Cheng J.F."/>
            <person name="Tapia R."/>
            <person name="Han C."/>
            <person name="Goodwin L."/>
            <person name="Pitluck S."/>
            <person name="Liolios K."/>
            <person name="Mavromatis K."/>
            <person name="Mikhailova N."/>
            <person name="Pati A."/>
            <person name="Chen A."/>
            <person name="Palaniappan K."/>
            <person name="Land M."/>
            <person name="Hauser L."/>
            <person name="Chang Y.J."/>
            <person name="Jeffries C.D."/>
            <person name="Brambilla E."/>
            <person name="Rohde M."/>
            <person name="Goker M."/>
            <person name="Tindall B.J."/>
            <person name="Woyke T."/>
            <person name="Bristow J."/>
            <person name="Eisen J.A."/>
            <person name="Markowitz V."/>
            <person name="Hugenholtz P."/>
            <person name="Kyrpides N.C."/>
            <person name="Klenk H.P."/>
            <person name="Lapidus A."/>
        </authorList>
    </citation>
    <scope>NUCLEOTIDE SEQUENCE [LARGE SCALE GENOMIC DNA]</scope>
    <source>
        <strain evidence="9">DSM 17093 / CIP 108686 / LMG 22925 / RQ-24</strain>
    </source>
</reference>
<dbReference type="GO" id="GO:0003961">
    <property type="term" value="F:O-acetylhomoserine aminocarboxypropyltransferase activity"/>
    <property type="evidence" value="ECO:0007669"/>
    <property type="project" value="UniProtKB-EC"/>
</dbReference>
<name>D7CSG9_TRURR</name>
<dbReference type="GO" id="GO:0005737">
    <property type="term" value="C:cytoplasm"/>
    <property type="evidence" value="ECO:0007669"/>
    <property type="project" value="TreeGrafter"/>
</dbReference>
<evidence type="ECO:0000256" key="3">
    <source>
        <dbReference type="ARBA" id="ARBA00022679"/>
    </source>
</evidence>
<comment type="similarity">
    <text evidence="2 7">Belongs to the trans-sulfuration enzymes family.</text>
</comment>
<organism evidence="8 9">
    <name type="scientific">Truepera radiovictrix (strain DSM 17093 / CIP 108686 / LMG 22925 / RQ-24)</name>
    <dbReference type="NCBI Taxonomy" id="649638"/>
    <lineage>
        <taxon>Bacteria</taxon>
        <taxon>Thermotogati</taxon>
        <taxon>Deinococcota</taxon>
        <taxon>Deinococci</taxon>
        <taxon>Trueperales</taxon>
        <taxon>Trueperaceae</taxon>
        <taxon>Truepera</taxon>
    </lineage>
</organism>
<keyword evidence="9" id="KW-1185">Reference proteome</keyword>